<keyword evidence="3" id="KW-1185">Reference proteome</keyword>
<sequence>MENFHNDTKQLKSSSSIEFFKQLREYQEQLECVEKLSLKTRSSNATNHAFEQIINLSTSTIGEPNSQSFESIRSSSTANFLENLSEKSLSNKGDGSMTHENISSHKEIPVQIQLEVVNHQKECALNFSKKDSIQSHPTVDLIHQRSMNESIFDPSLTASKDTISNLSTILKEKRTDPSIVSGDLRSDFSTITENRPDLQTKSKPALIFTESEFDGKQSNSLHPNVMIEHKVIPNDTKASGSFSIKIINQVPIQPSDNNEPSITKIGNENLKEKKIQPKEQILDSLEKILMRTTEKLNDLDKMKLLMENIENELINKKSKKNVNVSISHSKRTLKCDSLKDGVATDINYMRKDVKTKKNYVTQKLSKQSSKFSICSNGTVSSDEEDFEFSREQKIKFSEKFKQCRCPSMIGYKICRCEPDVTHQCNCTSNRKHEKKIKPQC</sequence>
<dbReference type="Proteomes" id="UP001627154">
    <property type="component" value="Unassembled WGS sequence"/>
</dbReference>
<feature type="coiled-coil region" evidence="1">
    <location>
        <begin position="282"/>
        <end position="319"/>
    </location>
</feature>
<proteinExistence type="predicted"/>
<name>A0ABD2WIV9_9HYME</name>
<comment type="caution">
    <text evidence="2">The sequence shown here is derived from an EMBL/GenBank/DDBJ whole genome shotgun (WGS) entry which is preliminary data.</text>
</comment>
<dbReference type="EMBL" id="JBJJXI010000102">
    <property type="protein sequence ID" value="KAL3392649.1"/>
    <property type="molecule type" value="Genomic_DNA"/>
</dbReference>
<evidence type="ECO:0000313" key="3">
    <source>
        <dbReference type="Proteomes" id="UP001627154"/>
    </source>
</evidence>
<keyword evidence="1" id="KW-0175">Coiled coil</keyword>
<dbReference type="AlphaFoldDB" id="A0ABD2WIV9"/>
<organism evidence="2 3">
    <name type="scientific">Trichogramma kaykai</name>
    <dbReference type="NCBI Taxonomy" id="54128"/>
    <lineage>
        <taxon>Eukaryota</taxon>
        <taxon>Metazoa</taxon>
        <taxon>Ecdysozoa</taxon>
        <taxon>Arthropoda</taxon>
        <taxon>Hexapoda</taxon>
        <taxon>Insecta</taxon>
        <taxon>Pterygota</taxon>
        <taxon>Neoptera</taxon>
        <taxon>Endopterygota</taxon>
        <taxon>Hymenoptera</taxon>
        <taxon>Apocrita</taxon>
        <taxon>Proctotrupomorpha</taxon>
        <taxon>Chalcidoidea</taxon>
        <taxon>Trichogrammatidae</taxon>
        <taxon>Trichogramma</taxon>
    </lineage>
</organism>
<reference evidence="2 3" key="1">
    <citation type="journal article" date="2024" name="bioRxiv">
        <title>A reference genome for Trichogramma kaykai: A tiny desert-dwelling parasitoid wasp with competing sex-ratio distorters.</title>
        <authorList>
            <person name="Culotta J."/>
            <person name="Lindsey A.R."/>
        </authorList>
    </citation>
    <scope>NUCLEOTIDE SEQUENCE [LARGE SCALE GENOMIC DNA]</scope>
    <source>
        <strain evidence="2 3">KSX58</strain>
    </source>
</reference>
<evidence type="ECO:0000313" key="2">
    <source>
        <dbReference type="EMBL" id="KAL3392649.1"/>
    </source>
</evidence>
<protein>
    <recommendedName>
        <fullName evidence="4">Tesmin/TSO1-like CXC domain-containing protein</fullName>
    </recommendedName>
</protein>
<gene>
    <name evidence="2" type="ORF">TKK_012706</name>
</gene>
<evidence type="ECO:0008006" key="4">
    <source>
        <dbReference type="Google" id="ProtNLM"/>
    </source>
</evidence>
<evidence type="ECO:0000256" key="1">
    <source>
        <dbReference type="SAM" id="Coils"/>
    </source>
</evidence>
<accession>A0ABD2WIV9</accession>